<keyword evidence="1" id="KW-1133">Transmembrane helix</keyword>
<name>K6VF85_9MICO</name>
<keyword evidence="1" id="KW-0472">Membrane</keyword>
<dbReference type="AlphaFoldDB" id="K6VF85"/>
<accession>K6VF85</accession>
<comment type="caution">
    <text evidence="2">The sequence shown here is derived from an EMBL/GenBank/DDBJ whole genome shotgun (WGS) entry which is preliminary data.</text>
</comment>
<feature type="transmembrane region" description="Helical" evidence="1">
    <location>
        <begin position="32"/>
        <end position="49"/>
    </location>
</feature>
<keyword evidence="3" id="KW-1185">Reference proteome</keyword>
<feature type="transmembrane region" description="Helical" evidence="1">
    <location>
        <begin position="70"/>
        <end position="92"/>
    </location>
</feature>
<keyword evidence="1" id="KW-0812">Transmembrane</keyword>
<evidence type="ECO:0000313" key="3">
    <source>
        <dbReference type="Proteomes" id="UP000008366"/>
    </source>
</evidence>
<reference evidence="2 3" key="1">
    <citation type="submission" date="2012-08" db="EMBL/GenBank/DDBJ databases">
        <title>Whole genome shotgun sequence of Kineosphaera limosa NBRC 100340.</title>
        <authorList>
            <person name="Yoshida I."/>
            <person name="Isaki S."/>
            <person name="Hosoyama A."/>
            <person name="Tsuchikane K."/>
            <person name="Katsumata H."/>
            <person name="Ando Y."/>
            <person name="Ohji S."/>
            <person name="Hamada M."/>
            <person name="Tamura T."/>
            <person name="Yamazoe A."/>
            <person name="Yamazaki S."/>
            <person name="Fujita N."/>
        </authorList>
    </citation>
    <scope>NUCLEOTIDE SEQUENCE [LARGE SCALE GENOMIC DNA]</scope>
    <source>
        <strain evidence="2 3">NBRC 100340</strain>
    </source>
</reference>
<protein>
    <submittedName>
        <fullName evidence="2">Uncharacterized protein</fullName>
    </submittedName>
</protein>
<sequence>MAAALTGGWLGCVILWHLGASAEASILDSVGALYWCSPLLTLPAALFAARWSRRRGLTWFLQNRWNFAGFLTAIALIVAFLVAVIAAAISLASGAVGVYMWPVAGVFLVSLYTALPVWFMAAGLIVGPGSAGGTAGEPVLPR</sequence>
<evidence type="ECO:0000256" key="1">
    <source>
        <dbReference type="SAM" id="Phobius"/>
    </source>
</evidence>
<proteinExistence type="predicted"/>
<dbReference type="EMBL" id="BAHD01000012">
    <property type="protein sequence ID" value="GAB94823.1"/>
    <property type="molecule type" value="Genomic_DNA"/>
</dbReference>
<organism evidence="2 3">
    <name type="scientific">Kineosphaera limosa NBRC 100340</name>
    <dbReference type="NCBI Taxonomy" id="1184609"/>
    <lineage>
        <taxon>Bacteria</taxon>
        <taxon>Bacillati</taxon>
        <taxon>Actinomycetota</taxon>
        <taxon>Actinomycetes</taxon>
        <taxon>Micrococcales</taxon>
        <taxon>Dermatophilaceae</taxon>
        <taxon>Kineosphaera</taxon>
    </lineage>
</organism>
<gene>
    <name evidence="2" type="ORF">KILIM_012_00070</name>
</gene>
<dbReference type="Proteomes" id="UP000008366">
    <property type="component" value="Unassembled WGS sequence"/>
</dbReference>
<evidence type="ECO:0000313" key="2">
    <source>
        <dbReference type="EMBL" id="GAB94823.1"/>
    </source>
</evidence>
<dbReference type="STRING" id="1184609.KILIM_012_00070"/>
<feature type="transmembrane region" description="Helical" evidence="1">
    <location>
        <begin position="98"/>
        <end position="121"/>
    </location>
</feature>